<name>A0A6I5A2B5_9BACI</name>
<reference evidence="3 4" key="1">
    <citation type="submission" date="2019-11" db="EMBL/GenBank/DDBJ databases">
        <title>Genome sequences of 17 halophilic strains isolated from different environments.</title>
        <authorList>
            <person name="Furrow R.E."/>
        </authorList>
    </citation>
    <scope>NUCLEOTIDE SEQUENCE [LARGE SCALE GENOMIC DNA]</scope>
    <source>
        <strain evidence="3 4">22514_16_FS</strain>
    </source>
</reference>
<comment type="caution">
    <text evidence="3">The sequence shown here is derived from an EMBL/GenBank/DDBJ whole genome shotgun (WGS) entry which is preliminary data.</text>
</comment>
<feature type="region of interest" description="Disordered" evidence="1">
    <location>
        <begin position="37"/>
        <end position="58"/>
    </location>
</feature>
<organism evidence="3 4">
    <name type="scientific">Pontibacillus yanchengensis</name>
    <dbReference type="NCBI Taxonomy" id="462910"/>
    <lineage>
        <taxon>Bacteria</taxon>
        <taxon>Bacillati</taxon>
        <taxon>Bacillota</taxon>
        <taxon>Bacilli</taxon>
        <taxon>Bacillales</taxon>
        <taxon>Bacillaceae</taxon>
        <taxon>Pontibacillus</taxon>
    </lineage>
</organism>
<keyword evidence="2" id="KW-0812">Transmembrane</keyword>
<sequence>MFDFWPAIIVIGAWAYIFIMKYLHKKKIKNRIEYRKKHEMSPEEIQKGGLRHPGGGGG</sequence>
<evidence type="ECO:0000256" key="1">
    <source>
        <dbReference type="SAM" id="MobiDB-lite"/>
    </source>
</evidence>
<dbReference type="OrthoDB" id="9933789at2"/>
<evidence type="ECO:0000313" key="3">
    <source>
        <dbReference type="EMBL" id="MYL34762.1"/>
    </source>
</evidence>
<proteinExistence type="predicted"/>
<evidence type="ECO:0000313" key="4">
    <source>
        <dbReference type="Proteomes" id="UP000468638"/>
    </source>
</evidence>
<dbReference type="AlphaFoldDB" id="A0A6I5A2B5"/>
<dbReference type="RefSeq" id="WP_160847045.1">
    <property type="nucleotide sequence ID" value="NZ_WMEQ01000011.1"/>
</dbReference>
<keyword evidence="2" id="KW-1133">Transmembrane helix</keyword>
<accession>A0A6I5A2B5</accession>
<dbReference type="Proteomes" id="UP000468638">
    <property type="component" value="Unassembled WGS sequence"/>
</dbReference>
<gene>
    <name evidence="3" type="ORF">GLW05_14295</name>
</gene>
<evidence type="ECO:0000256" key="2">
    <source>
        <dbReference type="SAM" id="Phobius"/>
    </source>
</evidence>
<keyword evidence="2" id="KW-0472">Membrane</keyword>
<feature type="transmembrane region" description="Helical" evidence="2">
    <location>
        <begin position="6"/>
        <end position="23"/>
    </location>
</feature>
<dbReference type="EMBL" id="WMEQ01000011">
    <property type="protein sequence ID" value="MYL34762.1"/>
    <property type="molecule type" value="Genomic_DNA"/>
</dbReference>
<protein>
    <submittedName>
        <fullName evidence="3">Uncharacterized protein</fullName>
    </submittedName>
</protein>